<sequence>MALVDGLHDCGLLVAENTAEAERDEAISRRWGSWAPEAPFFHYATRAMAYPPPEFEDADNDATASADSAPQPAHVLFTEYADVDRILLSRRPARFDMSYGQILFDRRTCRDFAETPVSLDILSALLATVFGPVDYIDSGLTALMRRTSASGGSRQELEAYLGIRNVAGVPPGFYHYNVLQHSLELLSEGLTSNQITDLCAGQEWAGGMAFFVAMVSDIDRMRSKYSIPRSYRVVLLNAGHLGQTFAMTATALGLGPFQTGAYDDAALARAFGLDESSCIPVYLVGAGYPNPIRSLDPPVADLNTFRRTRLSQTGDRV</sequence>
<gene>
    <name evidence="2" type="ORF">KO481_38150</name>
</gene>
<dbReference type="InterPro" id="IPR052544">
    <property type="entry name" value="Bacteriocin_Proc_Enz"/>
</dbReference>
<accession>A0ABS6BCY8</accession>
<protein>
    <submittedName>
        <fullName evidence="2">SagB/ThcOx family dehydrogenase</fullName>
    </submittedName>
</protein>
<name>A0ABS6BCY8_9NOCA</name>
<dbReference type="SUPFAM" id="SSF55469">
    <property type="entry name" value="FMN-dependent nitroreductase-like"/>
    <property type="match status" value="1"/>
</dbReference>
<organism evidence="2 3">
    <name type="scientific">Nocardia albiluteola</name>
    <dbReference type="NCBI Taxonomy" id="2842303"/>
    <lineage>
        <taxon>Bacteria</taxon>
        <taxon>Bacillati</taxon>
        <taxon>Actinomycetota</taxon>
        <taxon>Actinomycetes</taxon>
        <taxon>Mycobacteriales</taxon>
        <taxon>Nocardiaceae</taxon>
        <taxon>Nocardia</taxon>
    </lineage>
</organism>
<dbReference type="PANTHER" id="PTHR43745:SF2">
    <property type="entry name" value="NITROREDUCTASE MJ1384-RELATED"/>
    <property type="match status" value="1"/>
</dbReference>
<evidence type="ECO:0000313" key="3">
    <source>
        <dbReference type="Proteomes" id="UP000733379"/>
    </source>
</evidence>
<comment type="caution">
    <text evidence="2">The sequence shown here is derived from an EMBL/GenBank/DDBJ whole genome shotgun (WGS) entry which is preliminary data.</text>
</comment>
<dbReference type="InterPro" id="IPR029479">
    <property type="entry name" value="Nitroreductase"/>
</dbReference>
<reference evidence="2 3" key="1">
    <citation type="submission" date="2021-06" db="EMBL/GenBank/DDBJ databases">
        <title>Actinomycetes sequencing.</title>
        <authorList>
            <person name="Shan Q."/>
        </authorList>
    </citation>
    <scope>NUCLEOTIDE SEQUENCE [LARGE SCALE GENOMIC DNA]</scope>
    <source>
        <strain evidence="2 3">NEAU-G5</strain>
    </source>
</reference>
<dbReference type="NCBIfam" id="TIGR03605">
    <property type="entry name" value="antibiot_sagB"/>
    <property type="match status" value="1"/>
</dbReference>
<dbReference type="InterPro" id="IPR000415">
    <property type="entry name" value="Nitroreductase-like"/>
</dbReference>
<evidence type="ECO:0000313" key="2">
    <source>
        <dbReference type="EMBL" id="MBU3067331.1"/>
    </source>
</evidence>
<dbReference type="EMBL" id="JAHKNI010000020">
    <property type="protein sequence ID" value="MBU3067331.1"/>
    <property type="molecule type" value="Genomic_DNA"/>
</dbReference>
<dbReference type="PANTHER" id="PTHR43745">
    <property type="entry name" value="NITROREDUCTASE MJ1384-RELATED"/>
    <property type="match status" value="1"/>
</dbReference>
<evidence type="ECO:0000259" key="1">
    <source>
        <dbReference type="Pfam" id="PF00881"/>
    </source>
</evidence>
<feature type="domain" description="Nitroreductase" evidence="1">
    <location>
        <begin position="105"/>
        <end position="288"/>
    </location>
</feature>
<dbReference type="Gene3D" id="3.40.109.10">
    <property type="entry name" value="NADH Oxidase"/>
    <property type="match status" value="1"/>
</dbReference>
<dbReference type="InterPro" id="IPR020051">
    <property type="entry name" value="SagB-type_dehydrogenase"/>
</dbReference>
<dbReference type="CDD" id="cd02142">
    <property type="entry name" value="McbC_SagB-like_oxidoreductase"/>
    <property type="match status" value="1"/>
</dbReference>
<dbReference type="Pfam" id="PF00881">
    <property type="entry name" value="Nitroreductase"/>
    <property type="match status" value="1"/>
</dbReference>
<dbReference type="Proteomes" id="UP000733379">
    <property type="component" value="Unassembled WGS sequence"/>
</dbReference>
<dbReference type="RefSeq" id="WP_215923412.1">
    <property type="nucleotide sequence ID" value="NZ_JAHKNI010000020.1"/>
</dbReference>
<proteinExistence type="predicted"/>
<keyword evidence="3" id="KW-1185">Reference proteome</keyword>